<evidence type="ECO:0000256" key="3">
    <source>
        <dbReference type="SAM" id="Phobius"/>
    </source>
</evidence>
<evidence type="ECO:0000256" key="2">
    <source>
        <dbReference type="SAM" id="MobiDB-lite"/>
    </source>
</evidence>
<reference evidence="4" key="1">
    <citation type="submission" date="2023-07" db="EMBL/GenBank/DDBJ databases">
        <title>A chromosome-level genome assembly of Lolium multiflorum.</title>
        <authorList>
            <person name="Chen Y."/>
            <person name="Copetti D."/>
            <person name="Kolliker R."/>
            <person name="Studer B."/>
        </authorList>
    </citation>
    <scope>NUCLEOTIDE SEQUENCE</scope>
    <source>
        <strain evidence="4">02402/16</strain>
        <tissue evidence="4">Leaf</tissue>
    </source>
</reference>
<keyword evidence="3" id="KW-0472">Membrane</keyword>
<organism evidence="4 5">
    <name type="scientific">Lolium multiflorum</name>
    <name type="common">Italian ryegrass</name>
    <name type="synonym">Lolium perenne subsp. multiflorum</name>
    <dbReference type="NCBI Taxonomy" id="4521"/>
    <lineage>
        <taxon>Eukaryota</taxon>
        <taxon>Viridiplantae</taxon>
        <taxon>Streptophyta</taxon>
        <taxon>Embryophyta</taxon>
        <taxon>Tracheophyta</taxon>
        <taxon>Spermatophyta</taxon>
        <taxon>Magnoliopsida</taxon>
        <taxon>Liliopsida</taxon>
        <taxon>Poales</taxon>
        <taxon>Poaceae</taxon>
        <taxon>BOP clade</taxon>
        <taxon>Pooideae</taxon>
        <taxon>Poodae</taxon>
        <taxon>Poeae</taxon>
        <taxon>Poeae Chloroplast Group 2 (Poeae type)</taxon>
        <taxon>Loliodinae</taxon>
        <taxon>Loliinae</taxon>
        <taxon>Lolium</taxon>
    </lineage>
</organism>
<proteinExistence type="predicted"/>
<protein>
    <submittedName>
        <fullName evidence="4">Uncharacterized protein</fullName>
    </submittedName>
</protein>
<evidence type="ECO:0000313" key="5">
    <source>
        <dbReference type="Proteomes" id="UP001231189"/>
    </source>
</evidence>
<keyword evidence="5" id="KW-1185">Reference proteome</keyword>
<sequence length="684" mass="76627">MVKKKSSAATSGIASSSAVAKATADATKRVAPEVSAAASKDAPGDWPASTMMKRDEKKARGLGFFSLVIITRFLTPNPPAGFTVMFVSFLYRGLSLLAHEFLRRLLHTYGIQLWQLMRVDVHFRWEPQEEGIDPHWGLWKKIFFVERYNSSSGSFVTGGVGFVVRKEVNYFNFPMRESVQGCRLKWFYLKYSSATNMCLPKFVDVLEAVPKKSWKNILTSEEKPVVDKLFDRIIRIKESDGQTMMGTKIVAVFLKRHIQPVMSRAHQMWLYSGPKDETRINVAELSEKELLDEVRCFNHFSQEDSIPLLALLEPYDFEHQPTEVPSTAECFPTVSEENLKEGDFIVSIESCAEDNEVLEEEDNDPVNPEAFSADHRSFADDLSDTAESNHDNDVDRAPSVDAALEKTSAQPPKRPSGGFADEDDLLDFDDRASFEEGEGEPQQANSRSLLGFCSTSSCGCSTFNCFFSFKGERSSFSSCHLPFLQRETNSLKKEFDQLEKKLKEEEKEKAEGEAQRKEREDFHQKYTLAPLEAADIPVGSLGKLPDGSSVDALSMAIKSDDLIRALLRKNKGVMSRLHAMIFLKANQENSLGQLTDTFSVDTEGTIEDGLYFLRVGFDSLADTKYPRSSPAGTPKEHFVLSCSIDAGFLHVERKFLTNKSSKVSQLSMDPSGNFFNQDLAAPLT</sequence>
<feature type="transmembrane region" description="Helical" evidence="3">
    <location>
        <begin position="59"/>
        <end position="75"/>
    </location>
</feature>
<dbReference type="PANTHER" id="PTHR33026:SF7">
    <property type="entry name" value="OS03G0100275 PROTEIN"/>
    <property type="match status" value="1"/>
</dbReference>
<dbReference type="EMBL" id="JAUUTY010000001">
    <property type="protein sequence ID" value="KAK1698021.1"/>
    <property type="molecule type" value="Genomic_DNA"/>
</dbReference>
<keyword evidence="3" id="KW-0812">Transmembrane</keyword>
<comment type="caution">
    <text evidence="4">The sequence shown here is derived from an EMBL/GenBank/DDBJ whole genome shotgun (WGS) entry which is preliminary data.</text>
</comment>
<gene>
    <name evidence="4" type="ORF">QYE76_014718</name>
</gene>
<evidence type="ECO:0000256" key="1">
    <source>
        <dbReference type="SAM" id="Coils"/>
    </source>
</evidence>
<keyword evidence="3" id="KW-1133">Transmembrane helix</keyword>
<dbReference type="Proteomes" id="UP001231189">
    <property type="component" value="Unassembled WGS sequence"/>
</dbReference>
<dbReference type="PANTHER" id="PTHR33026">
    <property type="entry name" value="OS06G0360600 PROTEIN"/>
    <property type="match status" value="1"/>
</dbReference>
<feature type="region of interest" description="Disordered" evidence="2">
    <location>
        <begin position="1"/>
        <end position="51"/>
    </location>
</feature>
<dbReference type="AlphaFoldDB" id="A0AAD8U314"/>
<evidence type="ECO:0000313" key="4">
    <source>
        <dbReference type="EMBL" id="KAK1698021.1"/>
    </source>
</evidence>
<feature type="coiled-coil region" evidence="1">
    <location>
        <begin position="481"/>
        <end position="520"/>
    </location>
</feature>
<keyword evidence="1" id="KW-0175">Coiled coil</keyword>
<accession>A0AAD8U314</accession>
<feature type="region of interest" description="Disordered" evidence="2">
    <location>
        <begin position="404"/>
        <end position="425"/>
    </location>
</feature>
<name>A0AAD8U314_LOLMU</name>
<feature type="compositionally biased region" description="Low complexity" evidence="2">
    <location>
        <begin position="7"/>
        <end position="20"/>
    </location>
</feature>